<accession>A0A927HG54</accession>
<evidence type="ECO:0000313" key="1">
    <source>
        <dbReference type="EMBL" id="MBD3663910.1"/>
    </source>
</evidence>
<proteinExistence type="predicted"/>
<gene>
    <name evidence="1" type="ORF">H9Q16_08255</name>
</gene>
<evidence type="ECO:0000313" key="2">
    <source>
        <dbReference type="Proteomes" id="UP000635142"/>
    </source>
</evidence>
<reference evidence="1" key="1">
    <citation type="submission" date="2020-08" db="EMBL/GenBank/DDBJ databases">
        <title>Sulfitobacter aestuariivivens sp. nov., isolated from a tidal flat.</title>
        <authorList>
            <person name="Park S."/>
            <person name="Yoon J.-H."/>
        </authorList>
    </citation>
    <scope>NUCLEOTIDE SEQUENCE</scope>
    <source>
        <strain evidence="1">TSTF-M16</strain>
    </source>
</reference>
<name>A0A927HG54_9RHOB</name>
<keyword evidence="2" id="KW-1185">Reference proteome</keyword>
<protein>
    <submittedName>
        <fullName evidence="1">Uncharacterized protein</fullName>
    </submittedName>
</protein>
<comment type="caution">
    <text evidence="1">The sequence shown here is derived from an EMBL/GenBank/DDBJ whole genome shotgun (WGS) entry which is preliminary data.</text>
</comment>
<sequence>MSAVAAEIDQFFGRYEGSAEEIVAGEARLRDMSTTIEAQDKGFSVSWTSVTYKSDGRSKEKTYTINFTPSQRESIYGSAMQTNMFGKQIPLDPLKGEPFVWARLEGDTLSLYSMFIAEEGAYEIQEYHRTLVEGGLDLTFRRINQGTAVREVNAFLERAS</sequence>
<dbReference type="EMBL" id="JACTAG010000001">
    <property type="protein sequence ID" value="MBD3663910.1"/>
    <property type="molecule type" value="Genomic_DNA"/>
</dbReference>
<dbReference type="Proteomes" id="UP000635142">
    <property type="component" value="Unassembled WGS sequence"/>
</dbReference>
<dbReference type="AlphaFoldDB" id="A0A927HG54"/>
<organism evidence="1 2">
    <name type="scientific">Sulfitobacter aestuariivivens</name>
    <dbReference type="NCBI Taxonomy" id="2766981"/>
    <lineage>
        <taxon>Bacteria</taxon>
        <taxon>Pseudomonadati</taxon>
        <taxon>Pseudomonadota</taxon>
        <taxon>Alphaproteobacteria</taxon>
        <taxon>Rhodobacterales</taxon>
        <taxon>Roseobacteraceae</taxon>
        <taxon>Sulfitobacter</taxon>
    </lineage>
</organism>